<dbReference type="AlphaFoldDB" id="A0A0G0DFC3"/>
<comment type="caution">
    <text evidence="7">The sequence shown here is derived from an EMBL/GenBank/DDBJ whole genome shotgun (WGS) entry which is preliminary data.</text>
</comment>
<evidence type="ECO:0000256" key="5">
    <source>
        <dbReference type="ARBA" id="ARBA00048128"/>
    </source>
</evidence>
<comment type="catalytic activity">
    <reaction evidence="5">
        <text>alpha-D-glucose 1-phosphate + UTP + H(+) = UDP-alpha-D-glucose + diphosphate</text>
        <dbReference type="Rhea" id="RHEA:19889"/>
        <dbReference type="ChEBI" id="CHEBI:15378"/>
        <dbReference type="ChEBI" id="CHEBI:33019"/>
        <dbReference type="ChEBI" id="CHEBI:46398"/>
        <dbReference type="ChEBI" id="CHEBI:58601"/>
        <dbReference type="ChEBI" id="CHEBI:58885"/>
        <dbReference type="EC" id="2.7.7.9"/>
    </reaction>
</comment>
<feature type="domain" description="Nucleotidyl transferase" evidence="6">
    <location>
        <begin position="2"/>
        <end position="270"/>
    </location>
</feature>
<evidence type="ECO:0000256" key="2">
    <source>
        <dbReference type="ARBA" id="ARBA00012415"/>
    </source>
</evidence>
<evidence type="ECO:0000256" key="3">
    <source>
        <dbReference type="ARBA" id="ARBA00022679"/>
    </source>
</evidence>
<keyword evidence="3 7" id="KW-0808">Transferase</keyword>
<reference evidence="7 8" key="1">
    <citation type="journal article" date="2015" name="Nature">
        <title>rRNA introns, odd ribosomes, and small enigmatic genomes across a large radiation of phyla.</title>
        <authorList>
            <person name="Brown C.T."/>
            <person name="Hug L.A."/>
            <person name="Thomas B.C."/>
            <person name="Sharon I."/>
            <person name="Castelle C.J."/>
            <person name="Singh A."/>
            <person name="Wilkins M.J."/>
            <person name="Williams K.H."/>
            <person name="Banfield J.F."/>
        </authorList>
    </citation>
    <scope>NUCLEOTIDE SEQUENCE [LARGE SCALE GENOMIC DNA]</scope>
</reference>
<sequence length="289" mass="32993">MKAVIATAGYSTRFLPVCKSVPKSMLPMQEVPIIHEIVKECIDAGITDVILVTSFGNYPVEDYFDNRPDLETFLKDTGKEERYERFNEVFGKVNITVVRQNKSLPYGNGSPVLAAKPWLKEGEPFVFIFSDDLVLSEVSAVKQLVDEYNMRKETDSNIGGVVAAQEVDAKEIHKYGAASFKDEEKRIIDTIVEKPLENPPSLLATYGRYLVDYSIFDYLNKENIQQGELYFPVALDKLCKVKNVYCKAVDGEWLTTGDPLSYLEAQIKYAMRREDYKKELKRFFSNIEK</sequence>
<dbReference type="PANTHER" id="PTHR43197:SF1">
    <property type="entry name" value="UTP--GLUCOSE-1-PHOSPHATE URIDYLYLTRANSFERASE"/>
    <property type="match status" value="1"/>
</dbReference>
<dbReference type="GO" id="GO:0006011">
    <property type="term" value="P:UDP-alpha-D-glucose metabolic process"/>
    <property type="evidence" value="ECO:0007669"/>
    <property type="project" value="InterPro"/>
</dbReference>
<dbReference type="Gene3D" id="3.90.550.10">
    <property type="entry name" value="Spore Coat Polysaccharide Biosynthesis Protein SpsA, Chain A"/>
    <property type="match status" value="1"/>
</dbReference>
<proteinExistence type="inferred from homology"/>
<protein>
    <recommendedName>
        <fullName evidence="2">UTP--glucose-1-phosphate uridylyltransferase</fullName>
        <ecNumber evidence="2">2.7.7.9</ecNumber>
    </recommendedName>
</protein>
<gene>
    <name evidence="7" type="ORF">UR96_C0002G0013</name>
</gene>
<dbReference type="InterPro" id="IPR029044">
    <property type="entry name" value="Nucleotide-diphossugar_trans"/>
</dbReference>
<dbReference type="EMBL" id="LBRE01000002">
    <property type="protein sequence ID" value="KKP92984.1"/>
    <property type="molecule type" value="Genomic_DNA"/>
</dbReference>
<dbReference type="Proteomes" id="UP000034140">
    <property type="component" value="Unassembled WGS sequence"/>
</dbReference>
<dbReference type="InterPro" id="IPR005835">
    <property type="entry name" value="NTP_transferase_dom"/>
</dbReference>
<keyword evidence="4 7" id="KW-0548">Nucleotidyltransferase</keyword>
<evidence type="ECO:0000313" key="7">
    <source>
        <dbReference type="EMBL" id="KKP92984.1"/>
    </source>
</evidence>
<organism evidence="7 8">
    <name type="scientific">candidate division WS6 bacterium GW2011_GWC1_36_11</name>
    <dbReference type="NCBI Taxonomy" id="1619090"/>
    <lineage>
        <taxon>Bacteria</taxon>
        <taxon>Candidatus Dojkabacteria</taxon>
    </lineage>
</organism>
<evidence type="ECO:0000313" key="8">
    <source>
        <dbReference type="Proteomes" id="UP000034140"/>
    </source>
</evidence>
<accession>A0A0G0DFC3</accession>
<dbReference type="PANTHER" id="PTHR43197">
    <property type="entry name" value="UTP--GLUCOSE-1-PHOSPHATE URIDYLYLTRANSFERASE"/>
    <property type="match status" value="1"/>
</dbReference>
<name>A0A0G0DFC3_9BACT</name>
<dbReference type="EC" id="2.7.7.9" evidence="2"/>
<evidence type="ECO:0000259" key="6">
    <source>
        <dbReference type="Pfam" id="PF00483"/>
    </source>
</evidence>
<evidence type="ECO:0000256" key="1">
    <source>
        <dbReference type="ARBA" id="ARBA00006890"/>
    </source>
</evidence>
<dbReference type="GO" id="GO:0003983">
    <property type="term" value="F:UTP:glucose-1-phosphate uridylyltransferase activity"/>
    <property type="evidence" value="ECO:0007669"/>
    <property type="project" value="UniProtKB-EC"/>
</dbReference>
<dbReference type="InterPro" id="IPR005771">
    <property type="entry name" value="GalU_uridylyltTrfase_bac/arc"/>
</dbReference>
<comment type="similarity">
    <text evidence="1">Belongs to the UDPGP type 2 family.</text>
</comment>
<evidence type="ECO:0000256" key="4">
    <source>
        <dbReference type="ARBA" id="ARBA00022695"/>
    </source>
</evidence>
<dbReference type="SUPFAM" id="SSF53448">
    <property type="entry name" value="Nucleotide-diphospho-sugar transferases"/>
    <property type="match status" value="1"/>
</dbReference>
<dbReference type="Pfam" id="PF00483">
    <property type="entry name" value="NTP_transferase"/>
    <property type="match status" value="1"/>
</dbReference>